<dbReference type="SUPFAM" id="SSF102114">
    <property type="entry name" value="Radical SAM enzymes"/>
    <property type="match status" value="1"/>
</dbReference>
<keyword evidence="2" id="KW-0949">S-adenosyl-L-methionine</keyword>
<gene>
    <name evidence="7" type="ORF">DW060_13515</name>
</gene>
<evidence type="ECO:0000256" key="3">
    <source>
        <dbReference type="ARBA" id="ARBA00022723"/>
    </source>
</evidence>
<evidence type="ECO:0000256" key="2">
    <source>
        <dbReference type="ARBA" id="ARBA00022691"/>
    </source>
</evidence>
<dbReference type="InterPro" id="IPR013785">
    <property type="entry name" value="Aldolase_TIM"/>
</dbReference>
<evidence type="ECO:0000259" key="6">
    <source>
        <dbReference type="PROSITE" id="PS51918"/>
    </source>
</evidence>
<dbReference type="Pfam" id="PF13186">
    <property type="entry name" value="SPASM"/>
    <property type="match status" value="1"/>
</dbReference>
<evidence type="ECO:0000256" key="5">
    <source>
        <dbReference type="ARBA" id="ARBA00023014"/>
    </source>
</evidence>
<dbReference type="Proteomes" id="UP000286598">
    <property type="component" value="Unassembled WGS sequence"/>
</dbReference>
<keyword evidence="3" id="KW-0479">Metal-binding</keyword>
<dbReference type="InterPro" id="IPR007197">
    <property type="entry name" value="rSAM"/>
</dbReference>
<dbReference type="GO" id="GO:0046872">
    <property type="term" value="F:metal ion binding"/>
    <property type="evidence" value="ECO:0007669"/>
    <property type="project" value="UniProtKB-KW"/>
</dbReference>
<protein>
    <submittedName>
        <fullName evidence="7">Radical SAM protein</fullName>
    </submittedName>
</protein>
<dbReference type="GO" id="GO:0003824">
    <property type="term" value="F:catalytic activity"/>
    <property type="evidence" value="ECO:0007669"/>
    <property type="project" value="InterPro"/>
</dbReference>
<dbReference type="PROSITE" id="PS51918">
    <property type="entry name" value="RADICAL_SAM"/>
    <property type="match status" value="1"/>
</dbReference>
<dbReference type="Pfam" id="PF04055">
    <property type="entry name" value="Radical_SAM"/>
    <property type="match status" value="1"/>
</dbReference>
<comment type="cofactor">
    <cofactor evidence="1">
        <name>[4Fe-4S] cluster</name>
        <dbReference type="ChEBI" id="CHEBI:49883"/>
    </cofactor>
</comment>
<dbReference type="SFLD" id="SFLDS00029">
    <property type="entry name" value="Radical_SAM"/>
    <property type="match status" value="1"/>
</dbReference>
<evidence type="ECO:0000313" key="7">
    <source>
        <dbReference type="EMBL" id="RHK45795.1"/>
    </source>
</evidence>
<sequence length="478" mass="54946">MIVFKLPYIMYRAYPNFGYLTDNRNFGYDTASMSRLKVGDLLLSKTGSMFYSQLSDSPKKIEDIIGSLCELFTDIPYATIEADAVKFFTLLHSKGFVYLGEEVDLAKIRNQYFSYGKLQPYELQASDKLETQKTYESTFGMDYRLTRLHVDISSRCNENCVHCYIPTYKKRSLMTEDMFDVIIRQSKVMNVLNLTISGGEPMLNPSLDKFLQKCRVNNFSVNLLSNLTLLTENLLDIISDNPLISVQTSLYAMDEKIHDAITQQRGSFKKTTSAIKRLRERDVPLQINCPIMKSNFKHYIDVLNFAKSLNIEADSDYLLYGCYDFSKSNLSCRLDNDEIEHIVHEKISMPIDYDKIKENVETKKVEAEDPICPVCKNSLCISNTGDVYPCEGWQSLIIGNLKEQSLSELWENSVIVNRLRSLEFKDFTKCNSCPDKKYCNTCLIMNANEDVNGNYMHVNTFQCEAARIKHHQMKGHGN</sequence>
<dbReference type="NCBIfam" id="TIGR04085">
    <property type="entry name" value="rSAM_more_4Fe4S"/>
    <property type="match status" value="1"/>
</dbReference>
<proteinExistence type="predicted"/>
<dbReference type="SFLD" id="SFLDG01067">
    <property type="entry name" value="SPASM/twitch_domain_containing"/>
    <property type="match status" value="1"/>
</dbReference>
<dbReference type="PANTHER" id="PTHR11228">
    <property type="entry name" value="RADICAL SAM DOMAIN PROTEIN"/>
    <property type="match status" value="1"/>
</dbReference>
<dbReference type="CDD" id="cd01335">
    <property type="entry name" value="Radical_SAM"/>
    <property type="match status" value="1"/>
</dbReference>
<dbReference type="PANTHER" id="PTHR11228:SF7">
    <property type="entry name" value="PQQA PEPTIDE CYCLASE"/>
    <property type="match status" value="1"/>
</dbReference>
<keyword evidence="5" id="KW-0411">Iron-sulfur</keyword>
<comment type="caution">
    <text evidence="7">The sequence shown here is derived from an EMBL/GenBank/DDBJ whole genome shotgun (WGS) entry which is preliminary data.</text>
</comment>
<reference evidence="7 8" key="1">
    <citation type="submission" date="2018-08" db="EMBL/GenBank/DDBJ databases">
        <title>A genome reference for cultivated species of the human gut microbiota.</title>
        <authorList>
            <person name="Zou Y."/>
            <person name="Xue W."/>
            <person name="Luo G."/>
        </authorList>
    </citation>
    <scope>NUCLEOTIDE SEQUENCE [LARGE SCALE GENOMIC DNA]</scope>
    <source>
        <strain evidence="7 8">AF42-9</strain>
    </source>
</reference>
<dbReference type="InterPro" id="IPR050377">
    <property type="entry name" value="Radical_SAM_PqqE_MftC-like"/>
</dbReference>
<evidence type="ECO:0000256" key="4">
    <source>
        <dbReference type="ARBA" id="ARBA00023004"/>
    </source>
</evidence>
<dbReference type="AlphaFoldDB" id="A0A3R6HWI3"/>
<dbReference type="EMBL" id="QRNO01000137">
    <property type="protein sequence ID" value="RHK45795.1"/>
    <property type="molecule type" value="Genomic_DNA"/>
</dbReference>
<dbReference type="GO" id="GO:0051536">
    <property type="term" value="F:iron-sulfur cluster binding"/>
    <property type="evidence" value="ECO:0007669"/>
    <property type="project" value="UniProtKB-KW"/>
</dbReference>
<evidence type="ECO:0000256" key="1">
    <source>
        <dbReference type="ARBA" id="ARBA00001966"/>
    </source>
</evidence>
<keyword evidence="8" id="KW-1185">Reference proteome</keyword>
<organism evidence="7 8">
    <name type="scientific">Leyella stercorea</name>
    <dbReference type="NCBI Taxonomy" id="363265"/>
    <lineage>
        <taxon>Bacteria</taxon>
        <taxon>Pseudomonadati</taxon>
        <taxon>Bacteroidota</taxon>
        <taxon>Bacteroidia</taxon>
        <taxon>Bacteroidales</taxon>
        <taxon>Prevotellaceae</taxon>
        <taxon>Leyella</taxon>
    </lineage>
</organism>
<name>A0A3R6HWI3_9BACT</name>
<dbReference type="SFLD" id="SFLDG01386">
    <property type="entry name" value="main_SPASM_domain-containing"/>
    <property type="match status" value="1"/>
</dbReference>
<dbReference type="Gene3D" id="3.20.20.70">
    <property type="entry name" value="Aldolase class I"/>
    <property type="match status" value="1"/>
</dbReference>
<dbReference type="InterPro" id="IPR023885">
    <property type="entry name" value="4Fe4S-binding_SPASM_dom"/>
</dbReference>
<feature type="domain" description="Radical SAM core" evidence="6">
    <location>
        <begin position="138"/>
        <end position="366"/>
    </location>
</feature>
<dbReference type="OrthoDB" id="9782387at2"/>
<accession>A0A3R6HWI3</accession>
<dbReference type="InterPro" id="IPR058240">
    <property type="entry name" value="rSAM_sf"/>
</dbReference>
<evidence type="ECO:0000313" key="8">
    <source>
        <dbReference type="Proteomes" id="UP000286598"/>
    </source>
</evidence>
<keyword evidence="4" id="KW-0408">Iron</keyword>